<organism evidence="8 9">
    <name type="scientific">Lophiotrema nucula</name>
    <dbReference type="NCBI Taxonomy" id="690887"/>
    <lineage>
        <taxon>Eukaryota</taxon>
        <taxon>Fungi</taxon>
        <taxon>Dikarya</taxon>
        <taxon>Ascomycota</taxon>
        <taxon>Pezizomycotina</taxon>
        <taxon>Dothideomycetes</taxon>
        <taxon>Pleosporomycetidae</taxon>
        <taxon>Pleosporales</taxon>
        <taxon>Lophiotremataceae</taxon>
        <taxon>Lophiotrema</taxon>
    </lineage>
</organism>
<feature type="transmembrane region" description="Helical" evidence="6">
    <location>
        <begin position="475"/>
        <end position="497"/>
    </location>
</feature>
<dbReference type="OrthoDB" id="6770063at2759"/>
<dbReference type="Pfam" id="PF07690">
    <property type="entry name" value="MFS_1"/>
    <property type="match status" value="1"/>
</dbReference>
<feature type="transmembrane region" description="Helical" evidence="6">
    <location>
        <begin position="380"/>
        <end position="401"/>
    </location>
</feature>
<gene>
    <name evidence="8" type="ORF">BDV96DRAFT_651943</name>
</gene>
<dbReference type="GO" id="GO:0005886">
    <property type="term" value="C:plasma membrane"/>
    <property type="evidence" value="ECO:0007669"/>
    <property type="project" value="TreeGrafter"/>
</dbReference>
<evidence type="ECO:0000256" key="2">
    <source>
        <dbReference type="ARBA" id="ARBA00022692"/>
    </source>
</evidence>
<dbReference type="PANTHER" id="PTHR23502:SF171">
    <property type="entry name" value="MAJOR FACILITATOR SUPERFAMILY (MFS) PROFILE DOMAIN-CONTAINING PROTEIN"/>
    <property type="match status" value="1"/>
</dbReference>
<feature type="transmembrane region" description="Helical" evidence="6">
    <location>
        <begin position="159"/>
        <end position="182"/>
    </location>
</feature>
<dbReference type="Gene3D" id="1.20.1250.20">
    <property type="entry name" value="MFS general substrate transporter like domains"/>
    <property type="match status" value="1"/>
</dbReference>
<evidence type="ECO:0000256" key="5">
    <source>
        <dbReference type="SAM" id="MobiDB-lite"/>
    </source>
</evidence>
<feature type="transmembrane region" description="Helical" evidence="6">
    <location>
        <begin position="407"/>
        <end position="429"/>
    </location>
</feature>
<dbReference type="InterPro" id="IPR036259">
    <property type="entry name" value="MFS_trans_sf"/>
</dbReference>
<dbReference type="InterPro" id="IPR020846">
    <property type="entry name" value="MFS_dom"/>
</dbReference>
<feature type="compositionally biased region" description="Basic and acidic residues" evidence="5">
    <location>
        <begin position="1"/>
        <end position="11"/>
    </location>
</feature>
<dbReference type="CDD" id="cd17323">
    <property type="entry name" value="MFS_Tpo1_MDR_like"/>
    <property type="match status" value="1"/>
</dbReference>
<keyword evidence="3 6" id="KW-1133">Transmembrane helix</keyword>
<dbReference type="InterPro" id="IPR011701">
    <property type="entry name" value="MFS"/>
</dbReference>
<feature type="transmembrane region" description="Helical" evidence="6">
    <location>
        <begin position="194"/>
        <end position="218"/>
    </location>
</feature>
<dbReference type="FunFam" id="1.20.1250.20:FF:000011">
    <property type="entry name" value="MFS multidrug transporter, putative"/>
    <property type="match status" value="1"/>
</dbReference>
<feature type="transmembrane region" description="Helical" evidence="6">
    <location>
        <begin position="341"/>
        <end position="359"/>
    </location>
</feature>
<feature type="transmembrane region" description="Helical" evidence="6">
    <location>
        <begin position="68"/>
        <end position="88"/>
    </location>
</feature>
<feature type="transmembrane region" description="Helical" evidence="6">
    <location>
        <begin position="302"/>
        <end position="321"/>
    </location>
</feature>
<feature type="transmembrane region" description="Helical" evidence="6">
    <location>
        <begin position="103"/>
        <end position="124"/>
    </location>
</feature>
<evidence type="ECO:0000256" key="6">
    <source>
        <dbReference type="SAM" id="Phobius"/>
    </source>
</evidence>
<keyword evidence="2 6" id="KW-0812">Transmembrane</keyword>
<feature type="transmembrane region" description="Helical" evidence="6">
    <location>
        <begin position="224"/>
        <end position="244"/>
    </location>
</feature>
<name>A0A6A5YTP7_9PLEO</name>
<reference evidence="8" key="1">
    <citation type="journal article" date="2020" name="Stud. Mycol.">
        <title>101 Dothideomycetes genomes: a test case for predicting lifestyles and emergence of pathogens.</title>
        <authorList>
            <person name="Haridas S."/>
            <person name="Albert R."/>
            <person name="Binder M."/>
            <person name="Bloem J."/>
            <person name="Labutti K."/>
            <person name="Salamov A."/>
            <person name="Andreopoulos B."/>
            <person name="Baker S."/>
            <person name="Barry K."/>
            <person name="Bills G."/>
            <person name="Bluhm B."/>
            <person name="Cannon C."/>
            <person name="Castanera R."/>
            <person name="Culley D."/>
            <person name="Daum C."/>
            <person name="Ezra D."/>
            <person name="Gonzalez J."/>
            <person name="Henrissat B."/>
            <person name="Kuo A."/>
            <person name="Liang C."/>
            <person name="Lipzen A."/>
            <person name="Lutzoni F."/>
            <person name="Magnuson J."/>
            <person name="Mondo S."/>
            <person name="Nolan M."/>
            <person name="Ohm R."/>
            <person name="Pangilinan J."/>
            <person name="Park H.-J."/>
            <person name="Ramirez L."/>
            <person name="Alfaro M."/>
            <person name="Sun H."/>
            <person name="Tritt A."/>
            <person name="Yoshinaga Y."/>
            <person name="Zwiers L.-H."/>
            <person name="Turgeon B."/>
            <person name="Goodwin S."/>
            <person name="Spatafora J."/>
            <person name="Crous P."/>
            <person name="Grigoriev I."/>
        </authorList>
    </citation>
    <scope>NUCLEOTIDE SEQUENCE</scope>
    <source>
        <strain evidence="8">CBS 627.86</strain>
    </source>
</reference>
<comment type="subcellular location">
    <subcellularLocation>
        <location evidence="1">Membrane</location>
        <topology evidence="1">Multi-pass membrane protein</topology>
    </subcellularLocation>
</comment>
<evidence type="ECO:0000256" key="3">
    <source>
        <dbReference type="ARBA" id="ARBA00022989"/>
    </source>
</evidence>
<dbReference type="PANTHER" id="PTHR23502">
    <property type="entry name" value="MAJOR FACILITATOR SUPERFAMILY"/>
    <property type="match status" value="1"/>
</dbReference>
<dbReference type="GO" id="GO:0022857">
    <property type="term" value="F:transmembrane transporter activity"/>
    <property type="evidence" value="ECO:0007669"/>
    <property type="project" value="InterPro"/>
</dbReference>
<keyword evidence="9" id="KW-1185">Reference proteome</keyword>
<feature type="transmembrane region" description="Helical" evidence="6">
    <location>
        <begin position="136"/>
        <end position="153"/>
    </location>
</feature>
<evidence type="ECO:0000256" key="1">
    <source>
        <dbReference type="ARBA" id="ARBA00004141"/>
    </source>
</evidence>
<feature type="transmembrane region" description="Helical" evidence="6">
    <location>
        <begin position="441"/>
        <end position="463"/>
    </location>
</feature>
<evidence type="ECO:0000259" key="7">
    <source>
        <dbReference type="PROSITE" id="PS50850"/>
    </source>
</evidence>
<evidence type="ECO:0000313" key="9">
    <source>
        <dbReference type="Proteomes" id="UP000799770"/>
    </source>
</evidence>
<sequence length="509" mass="57255">MAARTDEHTPLLKDVPPEPVDVERSSLEAERPLSSWTEDEQQGDHREWIRLQNHPEHNPRAWPRWSKLANVAVIAMMSIVSPLVSSMFTPGIAEIAEDLNTDITLVIATTTGFVVFLGIGPLILAPLSETFGRRNLYITCFTIFSLLQIPAALTPNIEFLIVVRTISGFFGSVGIANGGGTISDMFEPSERAGVFGWYLLGPLLGPTLGPLFGGIIVMRLGWRWIFWIMTIVCMVNTLAGYFFLRETYAPRICAQLKLKWEQDSREANDGTHYRYEGEDDRPLWRKMLHSLTRPPKIFSQPIVATMSVYQALIFGTTYSLYTNMQDIYQGSYGFNTEQVGLLYLGPGLGFLFAVWFIIPRIDTVYKKLAARNDDKAMPEFRLPIANIGAIFIPASLFWFAWSVEMHAHWFATIVPTFFYGIGQVTILNCTQNYYIDSFEKYAASAIAAGAVFRSLVGGVIPLFAPALFDKLGYGWGISTFAFVSLALAPAPLFFFWFGERIRESYKIEL</sequence>
<feature type="domain" description="Major facilitator superfamily (MFS) profile" evidence="7">
    <location>
        <begin position="70"/>
        <end position="502"/>
    </location>
</feature>
<keyword evidence="4 6" id="KW-0472">Membrane</keyword>
<dbReference type="PROSITE" id="PS50850">
    <property type="entry name" value="MFS"/>
    <property type="match status" value="1"/>
</dbReference>
<dbReference type="Proteomes" id="UP000799770">
    <property type="component" value="Unassembled WGS sequence"/>
</dbReference>
<protein>
    <submittedName>
        <fullName evidence="8">Major facilitator superfamily domain-containing protein</fullName>
    </submittedName>
</protein>
<proteinExistence type="predicted"/>
<feature type="compositionally biased region" description="Basic and acidic residues" evidence="5">
    <location>
        <begin position="21"/>
        <end position="31"/>
    </location>
</feature>
<feature type="region of interest" description="Disordered" evidence="5">
    <location>
        <begin position="1"/>
        <end position="41"/>
    </location>
</feature>
<dbReference type="AlphaFoldDB" id="A0A6A5YTP7"/>
<evidence type="ECO:0000256" key="4">
    <source>
        <dbReference type="ARBA" id="ARBA00023136"/>
    </source>
</evidence>
<evidence type="ECO:0000313" key="8">
    <source>
        <dbReference type="EMBL" id="KAF2109511.1"/>
    </source>
</evidence>
<dbReference type="EMBL" id="ML977342">
    <property type="protein sequence ID" value="KAF2109511.1"/>
    <property type="molecule type" value="Genomic_DNA"/>
</dbReference>
<accession>A0A6A5YTP7</accession>
<dbReference type="SUPFAM" id="SSF103473">
    <property type="entry name" value="MFS general substrate transporter"/>
    <property type="match status" value="1"/>
</dbReference>